<dbReference type="PANTHER" id="PTHR33406">
    <property type="entry name" value="MEMBRANE PROTEIN MJ1562-RELATED"/>
    <property type="match status" value="1"/>
</dbReference>
<sequence length="776" mass="86423">MHQRLTQWVLKHPVLVILSTILLVVVAASGAQHLVFKSDYRVFFGKENPQLNAYEAIQKIYNKSDNVAFIIAPKDGQVFTSERLEAIRELTEASWQIPFSTRVDSITNYQYSYADGDELIVEDLALEPLQMDQAALERARDVAINEPLLRNKLISPQAHVTLVNTTVQLPGINPVEEVPQIASKVRELQSQFIAKNPDVDVYLSGMVMMNNSFAEASLEDSATLVPVMFLIVALTIGLLLRTITGTLSTILIIIFSIAATMGIAGWTGFYLTGPSASAPTMILTLAVADCIHILTTLFHEMRNGIEKRQAILDSLRINYQPIFLTSVTTAIGFLSMNFSDSPPFRDLGNLVAIGVMLAFLFSVTLFPALLSLLPLKVKPHKARGDLMMHFADFIVHNRRWLLPVTSLIMVFIMLFLPQNKLNDDFVKYFDTTVPFRQATDFMQENISGMTTMEISLDTGKSSGINDPAFLQKLEQLSQWLRDQPETDHVNTLSDTLKRLNRNMHADDPSWYRLPDSQELAAQYLLLYEMSLPYGLDLNNQLNVDKSSTRLIATFDNMTSNEQIELEQRILHWLELNAPEYQVTIASPALMFSHIGQRNIRSMLLGVTFALILISLLLGIALKSIKFGLISLLPNLTPAAVGFGAWYFINGQVGLALSVVAGMTLGIVVDDTVHFLSKYLRARRERNANPHAAVRYAFSSVGRALWITTLVLVCGFMVLAQSTFKVNADMGLLTALTILIALAIDFLFLPPLLMKLDTHPITTTEGAIKDEKAKNAA</sequence>
<keyword evidence="2" id="KW-1003">Cell membrane</keyword>
<dbReference type="PANTHER" id="PTHR33406:SF12">
    <property type="entry name" value="BLR2997 PROTEIN"/>
    <property type="match status" value="1"/>
</dbReference>
<dbReference type="EMBL" id="PKUN01000027">
    <property type="protein sequence ID" value="PLX60183.1"/>
    <property type="molecule type" value="Genomic_DNA"/>
</dbReference>
<dbReference type="InterPro" id="IPR000731">
    <property type="entry name" value="SSD"/>
</dbReference>
<dbReference type="SUPFAM" id="SSF82866">
    <property type="entry name" value="Multidrug efflux transporter AcrB transmembrane domain"/>
    <property type="match status" value="2"/>
</dbReference>
<dbReference type="STRING" id="1111735.GCA_000428045_03627"/>
<feature type="transmembrane region" description="Helical" evidence="6">
    <location>
        <begin position="277"/>
        <end position="298"/>
    </location>
</feature>
<evidence type="ECO:0000259" key="7">
    <source>
        <dbReference type="PROSITE" id="PS50156"/>
    </source>
</evidence>
<evidence type="ECO:0000256" key="6">
    <source>
        <dbReference type="SAM" id="Phobius"/>
    </source>
</evidence>
<dbReference type="InterPro" id="IPR004869">
    <property type="entry name" value="MMPL_dom"/>
</dbReference>
<dbReference type="Proteomes" id="UP000235015">
    <property type="component" value="Unassembled WGS sequence"/>
</dbReference>
<name>A0A2N6CSU9_9GAMM</name>
<feature type="transmembrane region" description="Helical" evidence="6">
    <location>
        <begin position="350"/>
        <end position="373"/>
    </location>
</feature>
<keyword evidence="5 6" id="KW-0472">Membrane</keyword>
<feature type="transmembrane region" description="Helical" evidence="6">
    <location>
        <begin position="221"/>
        <end position="240"/>
    </location>
</feature>
<keyword evidence="4 6" id="KW-1133">Transmembrane helix</keyword>
<proteinExistence type="predicted"/>
<evidence type="ECO:0000256" key="2">
    <source>
        <dbReference type="ARBA" id="ARBA00022475"/>
    </source>
</evidence>
<reference evidence="8 9" key="1">
    <citation type="submission" date="2017-11" db="EMBL/GenBank/DDBJ databases">
        <title>Genome-resolved metagenomics identifies genetic mobility, metabolic interactions, and unexpected diversity in perchlorate-reducing communities.</title>
        <authorList>
            <person name="Barnum T.P."/>
            <person name="Figueroa I.A."/>
            <person name="Carlstrom C.I."/>
            <person name="Lucas L.N."/>
            <person name="Engelbrektson A.L."/>
            <person name="Coates J.D."/>
        </authorList>
    </citation>
    <scope>NUCLEOTIDE SEQUENCE [LARGE SCALE GENOMIC DNA]</scope>
    <source>
        <strain evidence="8">BM301</strain>
    </source>
</reference>
<feature type="transmembrane region" description="Helical" evidence="6">
    <location>
        <begin position="400"/>
        <end position="417"/>
    </location>
</feature>
<feature type="domain" description="SSD" evidence="7">
    <location>
        <begin position="247"/>
        <end position="372"/>
    </location>
</feature>
<organism evidence="8 9">
    <name type="scientific">Sedimenticola selenatireducens</name>
    <dbReference type="NCBI Taxonomy" id="191960"/>
    <lineage>
        <taxon>Bacteria</taxon>
        <taxon>Pseudomonadati</taxon>
        <taxon>Pseudomonadota</taxon>
        <taxon>Gammaproteobacteria</taxon>
        <taxon>Chromatiales</taxon>
        <taxon>Sedimenticolaceae</taxon>
        <taxon>Sedimenticola</taxon>
    </lineage>
</organism>
<feature type="transmembrane region" description="Helical" evidence="6">
    <location>
        <begin position="729"/>
        <end position="748"/>
    </location>
</feature>
<feature type="transmembrane region" description="Helical" evidence="6">
    <location>
        <begin position="654"/>
        <end position="675"/>
    </location>
</feature>
<comment type="subcellular location">
    <subcellularLocation>
        <location evidence="1">Cell membrane</location>
        <topology evidence="1">Multi-pass membrane protein</topology>
    </subcellularLocation>
</comment>
<dbReference type="InterPro" id="IPR050545">
    <property type="entry name" value="Mycobact_MmpL"/>
</dbReference>
<dbReference type="GO" id="GO:0005886">
    <property type="term" value="C:plasma membrane"/>
    <property type="evidence" value="ECO:0007669"/>
    <property type="project" value="UniProtKB-SubCell"/>
</dbReference>
<dbReference type="RefSeq" id="WP_273440684.1">
    <property type="nucleotide sequence ID" value="NZ_PKUN01000027.1"/>
</dbReference>
<evidence type="ECO:0000256" key="4">
    <source>
        <dbReference type="ARBA" id="ARBA00022989"/>
    </source>
</evidence>
<feature type="transmembrane region" description="Helical" evidence="6">
    <location>
        <begin position="602"/>
        <end position="621"/>
    </location>
</feature>
<dbReference type="Gene3D" id="1.20.1640.10">
    <property type="entry name" value="Multidrug efflux transporter AcrB transmembrane domain"/>
    <property type="match status" value="2"/>
</dbReference>
<dbReference type="PROSITE" id="PS50156">
    <property type="entry name" value="SSD"/>
    <property type="match status" value="1"/>
</dbReference>
<evidence type="ECO:0000313" key="8">
    <source>
        <dbReference type="EMBL" id="PLX60183.1"/>
    </source>
</evidence>
<protein>
    <submittedName>
        <fullName evidence="8">RND transporter</fullName>
    </submittedName>
</protein>
<keyword evidence="3 6" id="KW-0812">Transmembrane</keyword>
<accession>A0A2N6CSU9</accession>
<feature type="transmembrane region" description="Helical" evidence="6">
    <location>
        <begin position="319"/>
        <end position="338"/>
    </location>
</feature>
<evidence type="ECO:0000256" key="3">
    <source>
        <dbReference type="ARBA" id="ARBA00022692"/>
    </source>
</evidence>
<evidence type="ECO:0000256" key="1">
    <source>
        <dbReference type="ARBA" id="ARBA00004651"/>
    </source>
</evidence>
<evidence type="ECO:0000313" key="9">
    <source>
        <dbReference type="Proteomes" id="UP000235015"/>
    </source>
</evidence>
<evidence type="ECO:0000256" key="5">
    <source>
        <dbReference type="ARBA" id="ARBA00023136"/>
    </source>
</evidence>
<feature type="transmembrane region" description="Helical" evidence="6">
    <location>
        <begin position="247"/>
        <end position="271"/>
    </location>
</feature>
<feature type="transmembrane region" description="Helical" evidence="6">
    <location>
        <begin position="703"/>
        <end position="723"/>
    </location>
</feature>
<dbReference type="AlphaFoldDB" id="A0A2N6CSU9"/>
<feature type="transmembrane region" description="Helical" evidence="6">
    <location>
        <begin position="628"/>
        <end position="648"/>
    </location>
</feature>
<dbReference type="Pfam" id="PF03176">
    <property type="entry name" value="MMPL"/>
    <property type="match status" value="2"/>
</dbReference>
<comment type="caution">
    <text evidence="8">The sequence shown here is derived from an EMBL/GenBank/DDBJ whole genome shotgun (WGS) entry which is preliminary data.</text>
</comment>
<gene>
    <name evidence="8" type="ORF">C0630_16805</name>
</gene>